<accession>A0ABR2GV41</accession>
<evidence type="ECO:0000313" key="3">
    <source>
        <dbReference type="EMBL" id="KAK8837802.1"/>
    </source>
</evidence>
<dbReference type="EMBL" id="JAPFFF010000058">
    <property type="protein sequence ID" value="KAK8837802.1"/>
    <property type="molecule type" value="Genomic_DNA"/>
</dbReference>
<sequence>MSKDVNSYRPTSYSSKTVLREPMATRGVVVSTNTSDDSNDQSDDQRVTDADAFLKDNPLTDEVCNLICRLPSMCSLLTSPDTCNYLNMNELQIVARALKINTAQSNQASMRSRRSRERGIQTKTQILSLISEKFGEQWTTICDIANDMKNSSRSARRRKPNRALNASNLNCNPNEARLNGNRSEINRAISYVQTSPKLPTRDELIFLTDDEYEAAIRYYRATHPEVIDLNELQSGSDVTALEQLAGTFKETTEALHNCLQQAIKTRKFIEKIKENQKGKNASSPNFNNNFTNQQDTESSEEHL</sequence>
<reference evidence="3 4" key="1">
    <citation type="submission" date="2024-04" db="EMBL/GenBank/DDBJ databases">
        <title>Tritrichomonas musculus Genome.</title>
        <authorList>
            <person name="Alves-Ferreira E."/>
            <person name="Grigg M."/>
            <person name="Lorenzi H."/>
            <person name="Galac M."/>
        </authorList>
    </citation>
    <scope>NUCLEOTIDE SEQUENCE [LARGE SCALE GENOMIC DNA]</scope>
    <source>
        <strain evidence="3 4">EAF2021</strain>
    </source>
</reference>
<comment type="caution">
    <text evidence="3">The sequence shown here is derived from an EMBL/GenBank/DDBJ whole genome shotgun (WGS) entry which is preliminary data.</text>
</comment>
<dbReference type="Proteomes" id="UP001470230">
    <property type="component" value="Unassembled WGS sequence"/>
</dbReference>
<proteinExistence type="predicted"/>
<organism evidence="3 4">
    <name type="scientific">Tritrichomonas musculus</name>
    <dbReference type="NCBI Taxonomy" id="1915356"/>
    <lineage>
        <taxon>Eukaryota</taxon>
        <taxon>Metamonada</taxon>
        <taxon>Parabasalia</taxon>
        <taxon>Tritrichomonadida</taxon>
        <taxon>Tritrichomonadidae</taxon>
        <taxon>Tritrichomonas</taxon>
    </lineage>
</organism>
<evidence type="ECO:0000313" key="2">
    <source>
        <dbReference type="EMBL" id="KAK8834213.1"/>
    </source>
</evidence>
<feature type="compositionally biased region" description="Polar residues" evidence="1">
    <location>
        <begin position="1"/>
        <end position="17"/>
    </location>
</feature>
<evidence type="ECO:0000313" key="4">
    <source>
        <dbReference type="Proteomes" id="UP001470230"/>
    </source>
</evidence>
<feature type="region of interest" description="Disordered" evidence="1">
    <location>
        <begin position="275"/>
        <end position="303"/>
    </location>
</feature>
<evidence type="ECO:0000256" key="1">
    <source>
        <dbReference type="SAM" id="MobiDB-lite"/>
    </source>
</evidence>
<feature type="compositionally biased region" description="Low complexity" evidence="1">
    <location>
        <begin position="285"/>
        <end position="296"/>
    </location>
</feature>
<protein>
    <submittedName>
        <fullName evidence="3">Uncharacterized protein</fullName>
    </submittedName>
</protein>
<name>A0ABR2GV41_9EUKA</name>
<gene>
    <name evidence="2" type="ORF">M9Y10_032638</name>
    <name evidence="3" type="ORF">M9Y10_036340</name>
</gene>
<keyword evidence="4" id="KW-1185">Reference proteome</keyword>
<dbReference type="EMBL" id="JAPFFF010000468">
    <property type="protein sequence ID" value="KAK8834213.1"/>
    <property type="molecule type" value="Genomic_DNA"/>
</dbReference>
<feature type="region of interest" description="Disordered" evidence="1">
    <location>
        <begin position="1"/>
        <end position="45"/>
    </location>
</feature>